<dbReference type="RefSeq" id="XP_066922953.1">
    <property type="nucleotide sequence ID" value="XM_067066852.1"/>
</dbReference>
<feature type="region of interest" description="Disordered" evidence="1">
    <location>
        <begin position="1614"/>
        <end position="1646"/>
    </location>
</feature>
<feature type="compositionally biased region" description="Acidic residues" evidence="1">
    <location>
        <begin position="1535"/>
        <end position="1561"/>
    </location>
</feature>
<evidence type="ECO:0000313" key="4">
    <source>
        <dbReference type="Proteomes" id="UP000594262"/>
    </source>
</evidence>
<feature type="compositionally biased region" description="Basic and acidic residues" evidence="1">
    <location>
        <begin position="1562"/>
        <end position="1574"/>
    </location>
</feature>
<feature type="compositionally biased region" description="Basic and acidic residues" evidence="1">
    <location>
        <begin position="1515"/>
        <end position="1534"/>
    </location>
</feature>
<name>A0A7M5V0R4_9CNID</name>
<feature type="compositionally biased region" description="Polar residues" evidence="1">
    <location>
        <begin position="1413"/>
        <end position="1426"/>
    </location>
</feature>
<protein>
    <submittedName>
        <fullName evidence="3">Uncharacterized protein</fullName>
    </submittedName>
</protein>
<feature type="compositionally biased region" description="Polar residues" evidence="1">
    <location>
        <begin position="1577"/>
        <end position="1591"/>
    </location>
</feature>
<sequence length="2016" mass="226373">MMIWIKLILLIGLSLTSLTAQGDKLNARELLKTIAPKARPPHLPPGFTALDTISTDKFRYKITKKNIIVTANLDYEESVQLFPGQITVSDIKLKFVHDKESEKKDWEALVTGIWRFGERKLNLEINSNGTFKSNVNDLTFKEIADHFYKDNPDDIGIESENIKIRNCSISGEIDRSGDTFEVSFIGDFSLPDSDENEATRIKIIVSKITEKPLKLYAVMDFKDEIPESVLETILDDKSQNVPFFKHLMTSSSLFTKEKSVFGLTISFTEVYFYEDQSAASQTLDAVLQSNIPVGVTILFPADDKKQTRKHNNHGSPRNSVNLAFVMKRPVFDLLIDEKSHMSVNDVLPIISKEFTAGNRRDILPKYMSNLHDAYTSHISFDSSLGQFYVFVRLKVMIELIPNLLRIKVTNLVLHKNIKEIGTNSSSWKMSAKGSYDIGDAKFDVQYTELEDENEENAESAESRFGLTGHAQELTLSDIIEEYNPYFYPTDESRTMIDNTEIESLKLHDVKLFSRIQAKNGTPHVLISGYTNIPQWEKNIQIALLLLRQKNHWGIKWAMSFKHSSLTNIIEALTGFVTDEIPFLHNSHIMTTLISSPLESMSVLPPHIITTPLLRLPVKKGLSVISLIKFPDECGDDRMCEAAIQLLDPKKVYTTKGTLSTTGFKLNAAVSNDLDFSDQLKGVNNSIRFIIGNASRMDVMTTVTLPQTGITFQGPIHIYENGEVKMQLASDTKRWLNPFDMRSISIKNLKFVSTYDKNKSNLKKLSLEGTVYLGLQGNGAEIEAPVSLSYNTINPKMSSFYANYTDITLIKLLKAFTIDVKLPEVLETATFPSGLMMTYSGKHKLTSDFQLHGDLNIFGRSLYCAISLSHPGRIKIVTENSPAPIIYARGLIIVQESHNSKLKGPKIISKISHKDASISMKGYVKLLGLESDVDIELTDEGISFEVEGKLMEYKNTKLKASSKDTPDKFQVSGCLPDVTLEVQLLLIETITKSANQSVVNMQKAEENFLNARKFYTLADAEEIQRRDNKYQAKSIYEDALVDFGRYDIIAKDTCNKEKCSLKCFGCPKLNRCCRMDIFGHCIACASWKSCCWKNIDPLCIAKQDGCHVIKSQAEKELAAKEAHIVQQRILLDNMEQLLTTAEIEKGKHKAVLEAAIDAKQIVEEDSAPGLNAHDSIRIFGPAIEWAKVNSVCYNASITQAATGCMEFIINVEMFNRGPKDVKIWSCLKEDLITELTESLANYIFPKMIDTTADSVQELSSKLNLAEAVHPSNISKIVPSIVPSSQQVNKPITDNPMLPSLITPNIIPPSLQVKKPMTITQNLPSATALGTNYNKQPINGPPSLPSLLTPGSMSSNDGQTPYNIFPSNGTMTSILTSKNEPPVKTRPVQTSSPALNVSIMATPVDNMEYETLNKHPNQAQPLGQTKLVSTGGKDRPVALSIQPEDSDEENENIDEDDDEKAPIYSGSGYEVSGEKEIYINASGDEIKEDEAEGAEDDEDSSGEKPVMEKGSLSPTKSVEKTDKKTKKFDTTKKTGESEEEEKEDENEDVSSGEEKEAEEEVEILTDKKITNKDNKPNFKANQKTNTSKLLTATANKIANKGKKQNNRMQPQIKEDFSPENANTENEQSQNQKNSNSDKQPKYPYDPSNSYPYIHPVPFQQTSNKNNNSQITNAGNIKTLESQQNRKTFLTNNNRLLNKPKDNFKNGSPVGIKSYQTQNKMNRKGIFTSKNLQNVNLSSFKFNSNSATKSSNKGKIRERRSIIDEIASRTSSLEDNKNILLTNPFWDIHTDHNTLQVRSEITKPKGYHKTLNTMINKRWLIPDNSGGKCHVFHQLLAICKDMAETIVILDKSLKESQLKFLEEDKNVYLELFKTEEDLVTATKRVNISSSVALEAAKTLGVVRQGVNIWSKRCSNEFEWQKENGVYAWLQAMDLRIQELGGYGVFRFLDNLFNAFEALFDRSGLVDSDEERIIESTRKISKAFHKVFKQKLDVGQSREHANTVLDELMEIKRTKVEFCQ</sequence>
<accession>A0A7M5V0R4</accession>
<feature type="compositionally biased region" description="Acidic residues" evidence="1">
    <location>
        <begin position="1442"/>
        <end position="1457"/>
    </location>
</feature>
<feature type="signal peptide" evidence="2">
    <location>
        <begin position="1"/>
        <end position="22"/>
    </location>
</feature>
<evidence type="ECO:0000256" key="1">
    <source>
        <dbReference type="SAM" id="MobiDB-lite"/>
    </source>
</evidence>
<reference evidence="3" key="1">
    <citation type="submission" date="2021-01" db="UniProtKB">
        <authorList>
            <consortium name="EnsemblMetazoa"/>
        </authorList>
    </citation>
    <scope>IDENTIFICATION</scope>
</reference>
<keyword evidence="4" id="KW-1185">Reference proteome</keyword>
<evidence type="ECO:0000313" key="3">
    <source>
        <dbReference type="EnsemblMetazoa" id="CLYHEMP004397.1"/>
    </source>
</evidence>
<dbReference type="OrthoDB" id="6021359at2759"/>
<organism evidence="3 4">
    <name type="scientific">Clytia hemisphaerica</name>
    <dbReference type="NCBI Taxonomy" id="252671"/>
    <lineage>
        <taxon>Eukaryota</taxon>
        <taxon>Metazoa</taxon>
        <taxon>Cnidaria</taxon>
        <taxon>Hydrozoa</taxon>
        <taxon>Hydroidolina</taxon>
        <taxon>Leptothecata</taxon>
        <taxon>Obeliida</taxon>
        <taxon>Clytiidae</taxon>
        <taxon>Clytia</taxon>
    </lineage>
</organism>
<dbReference type="GeneID" id="136810284"/>
<feature type="compositionally biased region" description="Low complexity" evidence="1">
    <location>
        <begin position="1622"/>
        <end position="1635"/>
    </location>
</feature>
<feature type="compositionally biased region" description="Acidic residues" evidence="1">
    <location>
        <begin position="1484"/>
        <end position="1498"/>
    </location>
</feature>
<feature type="region of interest" description="Disordered" evidence="1">
    <location>
        <begin position="1413"/>
        <end position="1591"/>
    </location>
</feature>
<evidence type="ECO:0000256" key="2">
    <source>
        <dbReference type="SAM" id="SignalP"/>
    </source>
</evidence>
<dbReference type="EnsemblMetazoa" id="CLYHEMT004397.1">
    <property type="protein sequence ID" value="CLYHEMP004397.1"/>
    <property type="gene ID" value="CLYHEMG004397"/>
</dbReference>
<feature type="chain" id="PRO_5029653083" evidence="2">
    <location>
        <begin position="23"/>
        <end position="2016"/>
    </location>
</feature>
<keyword evidence="2" id="KW-0732">Signal</keyword>
<proteinExistence type="predicted"/>
<dbReference type="Proteomes" id="UP000594262">
    <property type="component" value="Unplaced"/>
</dbReference>